<dbReference type="EMBL" id="CP047895">
    <property type="protein sequence ID" value="QHL91087.1"/>
    <property type="molecule type" value="Genomic_DNA"/>
</dbReference>
<evidence type="ECO:0000256" key="2">
    <source>
        <dbReference type="ARBA" id="ARBA00023125"/>
    </source>
</evidence>
<dbReference type="InterPro" id="IPR036388">
    <property type="entry name" value="WH-like_DNA-bd_sf"/>
</dbReference>
<dbReference type="PRINTS" id="PR00598">
    <property type="entry name" value="HTHMARR"/>
</dbReference>
<accession>A0A7Z2NWL4</accession>
<dbReference type="SUPFAM" id="SSF46785">
    <property type="entry name" value="Winged helix' DNA-binding domain"/>
    <property type="match status" value="1"/>
</dbReference>
<dbReference type="SMART" id="SM00347">
    <property type="entry name" value="HTH_MARR"/>
    <property type="match status" value="1"/>
</dbReference>
<evidence type="ECO:0000256" key="1">
    <source>
        <dbReference type="ARBA" id="ARBA00023015"/>
    </source>
</evidence>
<dbReference type="GO" id="GO:0003700">
    <property type="term" value="F:DNA-binding transcription factor activity"/>
    <property type="evidence" value="ECO:0007669"/>
    <property type="project" value="InterPro"/>
</dbReference>
<dbReference type="InterPro" id="IPR036390">
    <property type="entry name" value="WH_DNA-bd_sf"/>
</dbReference>
<dbReference type="Proteomes" id="UP000464468">
    <property type="component" value="Chromosome"/>
</dbReference>
<keyword evidence="6" id="KW-1185">Reference proteome</keyword>
<evidence type="ECO:0000313" key="6">
    <source>
        <dbReference type="Proteomes" id="UP000464468"/>
    </source>
</evidence>
<dbReference type="CDD" id="cd00090">
    <property type="entry name" value="HTH_ARSR"/>
    <property type="match status" value="1"/>
</dbReference>
<reference evidence="5 6" key="1">
    <citation type="submission" date="2020-01" db="EMBL/GenBank/DDBJ databases">
        <title>Sphingomonas sp. C33 whole genome sequece.</title>
        <authorList>
            <person name="Park C."/>
        </authorList>
    </citation>
    <scope>NUCLEOTIDE SEQUENCE [LARGE SCALE GENOMIC DNA]</scope>
    <source>
        <strain evidence="5 6">C33</strain>
    </source>
</reference>
<dbReference type="Gene3D" id="1.10.10.10">
    <property type="entry name" value="Winged helix-like DNA-binding domain superfamily/Winged helix DNA-binding domain"/>
    <property type="match status" value="1"/>
</dbReference>
<evidence type="ECO:0000259" key="4">
    <source>
        <dbReference type="PROSITE" id="PS50995"/>
    </source>
</evidence>
<evidence type="ECO:0000313" key="5">
    <source>
        <dbReference type="EMBL" id="QHL91087.1"/>
    </source>
</evidence>
<keyword evidence="1" id="KW-0805">Transcription regulation</keyword>
<dbReference type="PANTHER" id="PTHR42756">
    <property type="entry name" value="TRANSCRIPTIONAL REGULATOR, MARR"/>
    <property type="match status" value="1"/>
</dbReference>
<dbReference type="KEGG" id="schy:GVO57_09990"/>
<keyword evidence="2" id="KW-0238">DNA-binding</keyword>
<protein>
    <submittedName>
        <fullName evidence="5">MarR family transcriptional regulator</fullName>
    </submittedName>
</protein>
<sequence>MRRAHDVSFQAFARRIGDDGLNPGHYAILSLIADNPGLNQTALSQATGRDKSTLTPAIRALEHDGLIVRQRSQSDRRAYHLHLTPTGGAYLDQLAAHADAVDRLLDDVVGEYHKPLLIHLLERIVDELGRDNEMAEPVTPGSLAA</sequence>
<dbReference type="PROSITE" id="PS50995">
    <property type="entry name" value="HTH_MARR_2"/>
    <property type="match status" value="1"/>
</dbReference>
<dbReference type="RefSeq" id="WP_160593017.1">
    <property type="nucleotide sequence ID" value="NZ_CP047895.1"/>
</dbReference>
<dbReference type="InterPro" id="IPR000835">
    <property type="entry name" value="HTH_MarR-typ"/>
</dbReference>
<keyword evidence="3" id="KW-0804">Transcription</keyword>
<dbReference type="PANTHER" id="PTHR42756:SF1">
    <property type="entry name" value="TRANSCRIPTIONAL REPRESSOR OF EMRAB OPERON"/>
    <property type="match status" value="1"/>
</dbReference>
<gene>
    <name evidence="5" type="ORF">GVO57_09990</name>
</gene>
<dbReference type="AlphaFoldDB" id="A0A7Z2NWL4"/>
<dbReference type="Pfam" id="PF01047">
    <property type="entry name" value="MarR"/>
    <property type="match status" value="1"/>
</dbReference>
<dbReference type="InterPro" id="IPR011991">
    <property type="entry name" value="ArsR-like_HTH"/>
</dbReference>
<name>A0A7Z2NWL4_9SPHN</name>
<organism evidence="5 6">
    <name type="scientific">Sphingomonas changnyeongensis</name>
    <dbReference type="NCBI Taxonomy" id="2698679"/>
    <lineage>
        <taxon>Bacteria</taxon>
        <taxon>Pseudomonadati</taxon>
        <taxon>Pseudomonadota</taxon>
        <taxon>Alphaproteobacteria</taxon>
        <taxon>Sphingomonadales</taxon>
        <taxon>Sphingomonadaceae</taxon>
        <taxon>Sphingomonas</taxon>
    </lineage>
</organism>
<proteinExistence type="predicted"/>
<dbReference type="GO" id="GO:0003677">
    <property type="term" value="F:DNA binding"/>
    <property type="evidence" value="ECO:0007669"/>
    <property type="project" value="UniProtKB-KW"/>
</dbReference>
<feature type="domain" description="HTH marR-type" evidence="4">
    <location>
        <begin position="1"/>
        <end position="126"/>
    </location>
</feature>
<evidence type="ECO:0000256" key="3">
    <source>
        <dbReference type="ARBA" id="ARBA00023163"/>
    </source>
</evidence>